<sequence length="229" mass="24735">MTTQLVTAADGRAQVRAYPHLRYMGSKYKLLPTLASVFAEIGGQTALDPFCGSGVVSYLLKAMGYQVTSGDYMAFPVVLAQAACVNQSQTLAGDDVAKIVSGNADGRDFIERTYDGLFFTHDDLRFLDAAWSQIDRLDGPKRSLAIAALVLAAARKQPRGVFTVTGLRYDDGRSQLHLPLAQQFKMSVEAWNGAVFQRAPCQAVRGDALEAPTGAGLVYLDPPLRSATR</sequence>
<keyword evidence="1" id="KW-0489">Methyltransferase</keyword>
<dbReference type="PRINTS" id="PR00505">
    <property type="entry name" value="D12N6MTFRASE"/>
</dbReference>
<dbReference type="AlphaFoldDB" id="A0A344URT2"/>
<dbReference type="KEGG" id="acij:JS278_00791"/>
<dbReference type="REBASE" id="237580">
    <property type="entry name" value="M.AviJS278ORF790P"/>
</dbReference>
<dbReference type="InterPro" id="IPR029063">
    <property type="entry name" value="SAM-dependent_MTases_sf"/>
</dbReference>
<evidence type="ECO:0000313" key="4">
    <source>
        <dbReference type="EMBL" id="AXE37980.1"/>
    </source>
</evidence>
<organism evidence="4 5">
    <name type="scientific">Acidipropionibacterium virtanenii</name>
    <dbReference type="NCBI Taxonomy" id="2057246"/>
    <lineage>
        <taxon>Bacteria</taxon>
        <taxon>Bacillati</taxon>
        <taxon>Actinomycetota</taxon>
        <taxon>Actinomycetes</taxon>
        <taxon>Propionibacteriales</taxon>
        <taxon>Propionibacteriaceae</taxon>
        <taxon>Acidipropionibacterium</taxon>
    </lineage>
</organism>
<keyword evidence="5" id="KW-1185">Reference proteome</keyword>
<dbReference type="Proteomes" id="UP000251995">
    <property type="component" value="Chromosome"/>
</dbReference>
<evidence type="ECO:0000256" key="1">
    <source>
        <dbReference type="ARBA" id="ARBA00022603"/>
    </source>
</evidence>
<keyword evidence="3" id="KW-0949">S-adenosyl-L-methionine</keyword>
<reference evidence="4 5" key="1">
    <citation type="submission" date="2017-12" db="EMBL/GenBank/DDBJ databases">
        <title>The whole genome sequence of the Acidipropionibacterium virtanenii sp. nov. type strain JS278.</title>
        <authorList>
            <person name="Laine P."/>
            <person name="Deptula P."/>
            <person name="Varmanen P."/>
            <person name="Auvinen P."/>
        </authorList>
    </citation>
    <scope>NUCLEOTIDE SEQUENCE [LARGE SCALE GENOMIC DNA]</scope>
    <source>
        <strain evidence="4 5">JS278</strain>
    </source>
</reference>
<accession>A0A344URT2</accession>
<gene>
    <name evidence="4" type="ORF">JS278_00791</name>
</gene>
<dbReference type="RefSeq" id="WP_220150036.1">
    <property type="nucleotide sequence ID" value="NZ_CP025198.1"/>
</dbReference>
<dbReference type="EMBL" id="CP025198">
    <property type="protein sequence ID" value="AXE37980.1"/>
    <property type="molecule type" value="Genomic_DNA"/>
</dbReference>
<dbReference type="GO" id="GO:0009007">
    <property type="term" value="F:site-specific DNA-methyltransferase (adenine-specific) activity"/>
    <property type="evidence" value="ECO:0007669"/>
    <property type="project" value="UniProtKB-EC"/>
</dbReference>
<name>A0A344URT2_9ACTN</name>
<dbReference type="GO" id="GO:0032259">
    <property type="term" value="P:methylation"/>
    <property type="evidence" value="ECO:0007669"/>
    <property type="project" value="UniProtKB-KW"/>
</dbReference>
<dbReference type="Gene3D" id="3.40.50.150">
    <property type="entry name" value="Vaccinia Virus protein VP39"/>
    <property type="match status" value="1"/>
</dbReference>
<evidence type="ECO:0000256" key="3">
    <source>
        <dbReference type="ARBA" id="ARBA00022691"/>
    </source>
</evidence>
<evidence type="ECO:0000313" key="5">
    <source>
        <dbReference type="Proteomes" id="UP000251995"/>
    </source>
</evidence>
<keyword evidence="2" id="KW-0808">Transferase</keyword>
<dbReference type="GO" id="GO:0009307">
    <property type="term" value="P:DNA restriction-modification system"/>
    <property type="evidence" value="ECO:0007669"/>
    <property type="project" value="InterPro"/>
</dbReference>
<dbReference type="SUPFAM" id="SSF53335">
    <property type="entry name" value="S-adenosyl-L-methionine-dependent methyltransferases"/>
    <property type="match status" value="1"/>
</dbReference>
<evidence type="ECO:0000256" key="2">
    <source>
        <dbReference type="ARBA" id="ARBA00022679"/>
    </source>
</evidence>
<dbReference type="InterPro" id="IPR012327">
    <property type="entry name" value="MeTrfase_D12"/>
</dbReference>
<protein>
    <submittedName>
        <fullName evidence="4">Uncharacterized protein</fullName>
    </submittedName>
</protein>
<proteinExistence type="predicted"/>
<dbReference type="Pfam" id="PF02086">
    <property type="entry name" value="MethyltransfD12"/>
    <property type="match status" value="1"/>
</dbReference>